<sequence>IQLDLGKMKQALDDESAKFTSVKKLTSGSKVAVSFDNKDAGNYLIARGKETDMNDIMACFSAKSNDQDRRQTFLSYATLTQQNEFYVATEKKKLIVMRRDTESKFGSDFGINDNSWHAWCFSWSSAGNIQVFKDGVKQSGAKSNVAAGKKVEAGGVWMVGQAQVTVGNHDNKAKSFKGEITNVNIFETSAEDFGVQASRNKCSQPERFENNVRSWRDFRRGKVGGVKVPTVNTACPVRRIFDDFQINQGRGRYFQQRHS</sequence>
<evidence type="ECO:0000313" key="9">
    <source>
        <dbReference type="Proteomes" id="UP001152795"/>
    </source>
</evidence>
<evidence type="ECO:0000256" key="1">
    <source>
        <dbReference type="ARBA" id="ARBA00001913"/>
    </source>
</evidence>
<proteinExistence type="predicted"/>
<dbReference type="InterPro" id="IPR013320">
    <property type="entry name" value="ConA-like_dom_sf"/>
</dbReference>
<dbReference type="SUPFAM" id="SSF49899">
    <property type="entry name" value="Concanavalin A-like lectins/glucanases"/>
    <property type="match status" value="1"/>
</dbReference>
<dbReference type="SMART" id="SM00159">
    <property type="entry name" value="PTX"/>
    <property type="match status" value="1"/>
</dbReference>
<dbReference type="EMBL" id="CACRXK020009509">
    <property type="protein sequence ID" value="CAB4017347.1"/>
    <property type="molecule type" value="Genomic_DNA"/>
</dbReference>
<comment type="cofactor">
    <cofactor evidence="1">
        <name>Ca(2+)</name>
        <dbReference type="ChEBI" id="CHEBI:29108"/>
    </cofactor>
</comment>
<dbReference type="Gene3D" id="2.60.120.200">
    <property type="match status" value="1"/>
</dbReference>
<gene>
    <name evidence="8" type="ORF">PACLA_8A034916</name>
</gene>
<dbReference type="GO" id="GO:0046872">
    <property type="term" value="F:metal ion binding"/>
    <property type="evidence" value="ECO:0007669"/>
    <property type="project" value="UniProtKB-KW"/>
</dbReference>
<keyword evidence="5" id="KW-0325">Glycoprotein</keyword>
<dbReference type="PANTHER" id="PTHR19277">
    <property type="entry name" value="PENTRAXIN"/>
    <property type="match status" value="1"/>
</dbReference>
<organism evidence="8 9">
    <name type="scientific">Paramuricea clavata</name>
    <name type="common">Red gorgonian</name>
    <name type="synonym">Violescent sea-whip</name>
    <dbReference type="NCBI Taxonomy" id="317549"/>
    <lineage>
        <taxon>Eukaryota</taxon>
        <taxon>Metazoa</taxon>
        <taxon>Cnidaria</taxon>
        <taxon>Anthozoa</taxon>
        <taxon>Octocorallia</taxon>
        <taxon>Malacalcyonacea</taxon>
        <taxon>Plexauridae</taxon>
        <taxon>Paramuricea</taxon>
    </lineage>
</organism>
<keyword evidence="4" id="KW-1015">Disulfide bond</keyword>
<comment type="caution">
    <text evidence="8">The sequence shown here is derived from an EMBL/GenBank/DDBJ whole genome shotgun (WGS) entry which is preliminary data.</text>
</comment>
<dbReference type="PANTHER" id="PTHR19277:SF161">
    <property type="entry name" value="LAMININ G DOMAIN-CONTAINING PROTEIN"/>
    <property type="match status" value="1"/>
</dbReference>
<keyword evidence="9" id="KW-1185">Reference proteome</keyword>
<dbReference type="PRINTS" id="PR00895">
    <property type="entry name" value="PENTAXIN"/>
</dbReference>
<keyword evidence="2" id="KW-0479">Metal-binding</keyword>
<protein>
    <recommendedName>
        <fullName evidence="7">Pentraxin (PTX) domain-containing protein</fullName>
    </recommendedName>
</protein>
<evidence type="ECO:0000259" key="7">
    <source>
        <dbReference type="PROSITE" id="PS51828"/>
    </source>
</evidence>
<feature type="non-terminal residue" evidence="8">
    <location>
        <position position="1"/>
    </location>
</feature>
<dbReference type="AlphaFoldDB" id="A0A6S7II45"/>
<dbReference type="Pfam" id="PF00354">
    <property type="entry name" value="Pentaxin"/>
    <property type="match status" value="1"/>
</dbReference>
<evidence type="ECO:0000256" key="2">
    <source>
        <dbReference type="ARBA" id="ARBA00022723"/>
    </source>
</evidence>
<feature type="domain" description="Pentraxin (PTX)" evidence="7">
    <location>
        <begin position="27"/>
        <end position="235"/>
    </location>
</feature>
<evidence type="ECO:0000256" key="4">
    <source>
        <dbReference type="ARBA" id="ARBA00023157"/>
    </source>
</evidence>
<dbReference type="PROSITE" id="PS51828">
    <property type="entry name" value="PTX_2"/>
    <property type="match status" value="1"/>
</dbReference>
<comment type="caution">
    <text evidence="6">Lacks conserved residue(s) required for the propagation of feature annotation.</text>
</comment>
<keyword evidence="3" id="KW-0106">Calcium</keyword>
<reference evidence="8" key="1">
    <citation type="submission" date="2020-04" db="EMBL/GenBank/DDBJ databases">
        <authorList>
            <person name="Alioto T."/>
            <person name="Alioto T."/>
            <person name="Gomez Garrido J."/>
        </authorList>
    </citation>
    <scope>NUCLEOTIDE SEQUENCE</scope>
    <source>
        <strain evidence="8">A484AB</strain>
    </source>
</reference>
<accession>A0A6S7II45</accession>
<name>A0A6S7II45_PARCT</name>
<evidence type="ECO:0000256" key="3">
    <source>
        <dbReference type="ARBA" id="ARBA00022837"/>
    </source>
</evidence>
<evidence type="ECO:0000256" key="6">
    <source>
        <dbReference type="PROSITE-ProRule" id="PRU01172"/>
    </source>
</evidence>
<dbReference type="InterPro" id="IPR001759">
    <property type="entry name" value="PTX_dom"/>
</dbReference>
<evidence type="ECO:0000256" key="5">
    <source>
        <dbReference type="ARBA" id="ARBA00023180"/>
    </source>
</evidence>
<evidence type="ECO:0000313" key="8">
    <source>
        <dbReference type="EMBL" id="CAB4017347.1"/>
    </source>
</evidence>
<dbReference type="Proteomes" id="UP001152795">
    <property type="component" value="Unassembled WGS sequence"/>
</dbReference>
<dbReference type="OrthoDB" id="547680at2759"/>
<dbReference type="InterPro" id="IPR051360">
    <property type="entry name" value="Neuronal_Pentraxin_Related"/>
</dbReference>